<evidence type="ECO:0008006" key="3">
    <source>
        <dbReference type="Google" id="ProtNLM"/>
    </source>
</evidence>
<comment type="caution">
    <text evidence="1">The sequence shown here is derived from an EMBL/GenBank/DDBJ whole genome shotgun (WGS) entry which is preliminary data.</text>
</comment>
<reference evidence="1 2" key="1">
    <citation type="submission" date="2023-07" db="EMBL/GenBank/DDBJ databases">
        <title>Genomic Encyclopedia of Type Strains, Phase IV (KMG-IV): sequencing the most valuable type-strain genomes for metagenomic binning, comparative biology and taxonomic classification.</title>
        <authorList>
            <person name="Goeker M."/>
        </authorList>
    </citation>
    <scope>NUCLEOTIDE SEQUENCE [LARGE SCALE GENOMIC DNA]</scope>
    <source>
        <strain evidence="1 2">DSM 23837</strain>
    </source>
</reference>
<name>A0ABT9WMA4_9BACI</name>
<dbReference type="Proteomes" id="UP001223586">
    <property type="component" value="Unassembled WGS sequence"/>
</dbReference>
<dbReference type="Pfam" id="PF13797">
    <property type="entry name" value="Post_transc_reg"/>
    <property type="match status" value="1"/>
</dbReference>
<sequence>MKHESTHPSDEFYELLQPALASKAEEFLLLGYGKVKHEELWDYLTKKKWRKMDCPPVLYQLVADILSLKIGDYMNFATVEAFRSPNLFANIESEEMQELLNPQK</sequence>
<protein>
    <recommendedName>
        <fullName evidence="3">Competence protein ComN</fullName>
    </recommendedName>
</protein>
<proteinExistence type="predicted"/>
<accession>A0ABT9WMA4</accession>
<keyword evidence="2" id="KW-1185">Reference proteome</keyword>
<evidence type="ECO:0000313" key="1">
    <source>
        <dbReference type="EMBL" id="MDQ0174288.1"/>
    </source>
</evidence>
<dbReference type="InterPro" id="IPR025716">
    <property type="entry name" value="Post-transcriptional_regulator"/>
</dbReference>
<gene>
    <name evidence="1" type="ORF">J2S08_000119</name>
</gene>
<evidence type="ECO:0000313" key="2">
    <source>
        <dbReference type="Proteomes" id="UP001223586"/>
    </source>
</evidence>
<organism evidence="1 2">
    <name type="scientific">Bacillus chungangensis</name>
    <dbReference type="NCBI Taxonomy" id="587633"/>
    <lineage>
        <taxon>Bacteria</taxon>
        <taxon>Bacillati</taxon>
        <taxon>Bacillota</taxon>
        <taxon>Bacilli</taxon>
        <taxon>Bacillales</taxon>
        <taxon>Bacillaceae</taxon>
        <taxon>Bacillus</taxon>
    </lineage>
</organism>
<dbReference type="RefSeq" id="WP_307225637.1">
    <property type="nucleotide sequence ID" value="NZ_JAUSTT010000001.1"/>
</dbReference>
<dbReference type="EMBL" id="JAUSTT010000001">
    <property type="protein sequence ID" value="MDQ0174288.1"/>
    <property type="molecule type" value="Genomic_DNA"/>
</dbReference>